<keyword evidence="1" id="KW-0472">Membrane</keyword>
<name>A0ACC1YQ34_MELAZ</name>
<dbReference type="EMBL" id="CM051395">
    <property type="protein sequence ID" value="KAJ4725278.1"/>
    <property type="molecule type" value="Genomic_DNA"/>
</dbReference>
<sequence>MGKPSRSQICSSFLMSKLSLLCVAVLVPSLVFTCFLGFGVFSFILTVPILILSTTFLVTFSKKEKQIFAVENSVKEENPICDPISNLHENEPEERLQPEQENVASNAAAVQQSEVGLIDEPADFLSDNESSGDSVSNENFELDWMRCNNLDQNGETSSDSVSEDDEDSLIEIAIPGSDSTSSLSDEEPKQKVMQSNNLPDFLPESFIKQQDLLELFTDINEVNEEENLIEIDISMGSIKCSRLEIEA</sequence>
<proteinExistence type="predicted"/>
<evidence type="ECO:0000313" key="1">
    <source>
        <dbReference type="EMBL" id="KAJ4725278.1"/>
    </source>
</evidence>
<accession>A0ACC1YQ34</accession>
<comment type="caution">
    <text evidence="1">The sequence shown here is derived from an EMBL/GenBank/DDBJ whole genome shotgun (WGS) entry which is preliminary data.</text>
</comment>
<evidence type="ECO:0000313" key="2">
    <source>
        <dbReference type="Proteomes" id="UP001164539"/>
    </source>
</evidence>
<keyword evidence="2" id="KW-1185">Reference proteome</keyword>
<gene>
    <name evidence="1" type="ORF">OWV82_004171</name>
</gene>
<organism evidence="1 2">
    <name type="scientific">Melia azedarach</name>
    <name type="common">Chinaberry tree</name>
    <dbReference type="NCBI Taxonomy" id="155640"/>
    <lineage>
        <taxon>Eukaryota</taxon>
        <taxon>Viridiplantae</taxon>
        <taxon>Streptophyta</taxon>
        <taxon>Embryophyta</taxon>
        <taxon>Tracheophyta</taxon>
        <taxon>Spermatophyta</taxon>
        <taxon>Magnoliopsida</taxon>
        <taxon>eudicotyledons</taxon>
        <taxon>Gunneridae</taxon>
        <taxon>Pentapetalae</taxon>
        <taxon>rosids</taxon>
        <taxon>malvids</taxon>
        <taxon>Sapindales</taxon>
        <taxon>Meliaceae</taxon>
        <taxon>Melia</taxon>
    </lineage>
</organism>
<keyword evidence="1" id="KW-0812">Transmembrane</keyword>
<reference evidence="1 2" key="1">
    <citation type="journal article" date="2023" name="Science">
        <title>Complex scaffold remodeling in plant triterpene biosynthesis.</title>
        <authorList>
            <person name="De La Pena R."/>
            <person name="Hodgson H."/>
            <person name="Liu J.C."/>
            <person name="Stephenson M.J."/>
            <person name="Martin A.C."/>
            <person name="Owen C."/>
            <person name="Harkess A."/>
            <person name="Leebens-Mack J."/>
            <person name="Jimenez L.E."/>
            <person name="Osbourn A."/>
            <person name="Sattely E.S."/>
        </authorList>
    </citation>
    <scope>NUCLEOTIDE SEQUENCE [LARGE SCALE GENOMIC DNA]</scope>
    <source>
        <strain evidence="2">cv. JPN11</strain>
        <tissue evidence="1">Leaf</tissue>
    </source>
</reference>
<dbReference type="Proteomes" id="UP001164539">
    <property type="component" value="Chromosome 2"/>
</dbReference>
<protein>
    <submittedName>
        <fullName evidence="1">Transmembrane protein</fullName>
    </submittedName>
</protein>